<keyword evidence="5" id="KW-1185">Reference proteome</keyword>
<keyword evidence="2" id="KW-0472">Membrane</keyword>
<dbReference type="EMBL" id="JBBBOO010000004">
    <property type="protein sequence ID" value="MEI7063618.1"/>
    <property type="molecule type" value="Genomic_DNA"/>
</dbReference>
<gene>
    <name evidence="4" type="ORF">WCU84_08075</name>
</gene>
<feature type="domain" description="Bacteriophage T5 Orf172 DNA-binding" evidence="3">
    <location>
        <begin position="440"/>
        <end position="523"/>
    </location>
</feature>
<feature type="transmembrane region" description="Helical" evidence="2">
    <location>
        <begin position="6"/>
        <end position="23"/>
    </location>
</feature>
<evidence type="ECO:0000256" key="2">
    <source>
        <dbReference type="SAM" id="Phobius"/>
    </source>
</evidence>
<dbReference type="InterPro" id="IPR018306">
    <property type="entry name" value="Phage_T5_Orf172_DNA-bd"/>
</dbReference>
<evidence type="ECO:0000313" key="5">
    <source>
        <dbReference type="Proteomes" id="UP001359469"/>
    </source>
</evidence>
<name>A0ABU8JKS8_DICCH</name>
<keyword evidence="2" id="KW-1133">Transmembrane helix</keyword>
<evidence type="ECO:0000256" key="1">
    <source>
        <dbReference type="SAM" id="Coils"/>
    </source>
</evidence>
<dbReference type="Proteomes" id="UP001359469">
    <property type="component" value="Unassembled WGS sequence"/>
</dbReference>
<protein>
    <submittedName>
        <fullName evidence="4">DUF4041 domain-containing protein</fullName>
    </submittedName>
</protein>
<feature type="coiled-coil region" evidence="1">
    <location>
        <begin position="326"/>
        <end position="423"/>
    </location>
</feature>
<keyword evidence="2" id="KW-0812">Transmembrane</keyword>
<keyword evidence="1" id="KW-0175">Coiled coil</keyword>
<proteinExistence type="predicted"/>
<dbReference type="Pfam" id="PF10544">
    <property type="entry name" value="T5orf172"/>
    <property type="match status" value="1"/>
</dbReference>
<organism evidence="4 5">
    <name type="scientific">Dickeya chrysanthemi</name>
    <name type="common">Pectobacterium chrysanthemi</name>
    <name type="synonym">Erwinia chrysanthemi</name>
    <dbReference type="NCBI Taxonomy" id="556"/>
    <lineage>
        <taxon>Bacteria</taxon>
        <taxon>Pseudomonadati</taxon>
        <taxon>Pseudomonadota</taxon>
        <taxon>Gammaproteobacteria</taxon>
        <taxon>Enterobacterales</taxon>
        <taxon>Pectobacteriaceae</taxon>
        <taxon>Dickeya</taxon>
    </lineage>
</organism>
<accession>A0ABU8JKS8</accession>
<reference evidence="4 5" key="1">
    <citation type="submission" date="2024-03" db="EMBL/GenBank/DDBJ databases">
        <title>Analysis of soft rot Pectobacteriaceae population diversity in US potato growing regions between 2016 and 2022.</title>
        <authorList>
            <person name="Ma X."/>
            <person name="Zhang X."/>
            <person name="Stodghill P."/>
            <person name="Rioux R."/>
            <person name="Babler B."/>
            <person name="Shrestha S."/>
            <person name="Babler B."/>
            <person name="Rivedal H."/>
            <person name="Frost K."/>
            <person name="Hao J."/>
            <person name="Secor G."/>
            <person name="Swingle B."/>
        </authorList>
    </citation>
    <scope>NUCLEOTIDE SEQUENCE [LARGE SCALE GENOMIC DNA]</scope>
    <source>
        <strain evidence="4 5">SR64</strain>
    </source>
</reference>
<evidence type="ECO:0000259" key="3">
    <source>
        <dbReference type="SMART" id="SM00974"/>
    </source>
</evidence>
<feature type="coiled-coil region" evidence="1">
    <location>
        <begin position="142"/>
        <end position="177"/>
    </location>
</feature>
<dbReference type="RefSeq" id="WP_040001530.1">
    <property type="nucleotide sequence ID" value="NZ_JAFCAF010000001.1"/>
</dbReference>
<dbReference type="InterPro" id="IPR025280">
    <property type="entry name" value="SNIPE"/>
</dbReference>
<comment type="caution">
    <text evidence="4">The sequence shown here is derived from an EMBL/GenBank/DDBJ whole genome shotgun (WGS) entry which is preliminary data.</text>
</comment>
<sequence length="562" mass="64273">MSTGAFFLLTILVLSPIFLFLWIKEIKKRKIYKKEVDDLKIQSQEDSRRALALVQALEEKSQELSDITKRAEPLWQYQDLHDAVINYEDKIRAADSSAKDIINNAMSTAEKIMSDANHQAELTISNASAEAISITRDARDARLKAKEKLDLANEKANEIINNAHDNATSLIQSAENKAKEIAGAAYEAREFAEKFKDVAQSMKNKIHGYGDEWIIPNQSVLDELAEAYEFSDSGRELIKARQLTKSLIQSIKAADCDYVEPLRKNTAIKFVLDAFNGKVDTVLSKVKNNNYGKLAQEIKDAFNLVNYNGAAFRSARITDTFLQARLNELKWAVAVHEIMLQEKEEQRRIKEQLREEEKARREYEKAIKEAEKEEKAIKQAIEKATKEMLDASEEQRLTLEKKLQELQRKYDEAEAKNQRAISMAQQTRSGHVYVISNIGSFGEDVFKIGMTRRLEPLERIYELSDASVPFAFDVHAMIYSEDAPSLENSLHKVFKGNQLNKMNNRKEFFNVTLKEIKSAIDRMNINAHWTIFAEAKEYRESLALEREKASSSENEQDKLVVA</sequence>
<dbReference type="Pfam" id="PF13250">
    <property type="entry name" value="SNIPE"/>
    <property type="match status" value="1"/>
</dbReference>
<dbReference type="SMART" id="SM00974">
    <property type="entry name" value="T5orf172"/>
    <property type="match status" value="1"/>
</dbReference>
<evidence type="ECO:0000313" key="4">
    <source>
        <dbReference type="EMBL" id="MEI7063618.1"/>
    </source>
</evidence>